<dbReference type="RefSeq" id="WP_189576264.1">
    <property type="nucleotide sequence ID" value="NZ_BMXU01000002.1"/>
</dbReference>
<evidence type="ECO:0000259" key="10">
    <source>
        <dbReference type="Pfam" id="PF11412"/>
    </source>
</evidence>
<feature type="transmembrane region" description="Helical" evidence="7">
    <location>
        <begin position="303"/>
        <end position="328"/>
    </location>
</feature>
<dbReference type="Proteomes" id="UP001595607">
    <property type="component" value="Unassembled WGS sequence"/>
</dbReference>
<dbReference type="Pfam" id="PF13899">
    <property type="entry name" value="Thioredoxin_7"/>
    <property type="match status" value="1"/>
</dbReference>
<feature type="domain" description="Cytochrome C biogenesis protein transmembrane" evidence="9">
    <location>
        <begin position="306"/>
        <end position="517"/>
    </location>
</feature>
<dbReference type="InterPro" id="IPR028250">
    <property type="entry name" value="DsbDN"/>
</dbReference>
<dbReference type="Gene3D" id="3.40.30.10">
    <property type="entry name" value="Glutaredoxin"/>
    <property type="match status" value="1"/>
</dbReference>
<dbReference type="Pfam" id="PF02683">
    <property type="entry name" value="DsbD_TM"/>
    <property type="match status" value="1"/>
</dbReference>
<dbReference type="Pfam" id="PF11412">
    <property type="entry name" value="DsbD_N"/>
    <property type="match status" value="1"/>
</dbReference>
<dbReference type="SUPFAM" id="SSF52833">
    <property type="entry name" value="Thioredoxin-like"/>
    <property type="match status" value="1"/>
</dbReference>
<feature type="transmembrane region" description="Helical" evidence="7">
    <location>
        <begin position="430"/>
        <end position="456"/>
    </location>
</feature>
<dbReference type="InterPro" id="IPR017937">
    <property type="entry name" value="Thioredoxin_CS"/>
</dbReference>
<feature type="transmembrane region" description="Helical" evidence="7">
    <location>
        <begin position="389"/>
        <end position="409"/>
    </location>
</feature>
<keyword evidence="8" id="KW-0732">Signal</keyword>
<evidence type="ECO:0000313" key="11">
    <source>
        <dbReference type="EMBL" id="MFC3303579.1"/>
    </source>
</evidence>
<evidence type="ECO:0000313" key="12">
    <source>
        <dbReference type="Proteomes" id="UP001595607"/>
    </source>
</evidence>
<evidence type="ECO:0000256" key="8">
    <source>
        <dbReference type="SAM" id="SignalP"/>
    </source>
</evidence>
<evidence type="ECO:0000259" key="9">
    <source>
        <dbReference type="Pfam" id="PF02683"/>
    </source>
</evidence>
<reference evidence="12" key="1">
    <citation type="journal article" date="2019" name="Int. J. Syst. Evol. Microbiol.">
        <title>The Global Catalogue of Microorganisms (GCM) 10K type strain sequencing project: providing services to taxonomists for standard genome sequencing and annotation.</title>
        <authorList>
            <consortium name="The Broad Institute Genomics Platform"/>
            <consortium name="The Broad Institute Genome Sequencing Center for Infectious Disease"/>
            <person name="Wu L."/>
            <person name="Ma J."/>
        </authorList>
    </citation>
    <scope>NUCLEOTIDE SEQUENCE [LARGE SCALE GENOMIC DNA]</scope>
    <source>
        <strain evidence="12">KCTC 22245</strain>
    </source>
</reference>
<evidence type="ECO:0000256" key="3">
    <source>
        <dbReference type="ARBA" id="ARBA00022748"/>
    </source>
</evidence>
<sequence length="699" mass="73397">MTEPRAMLRAVLAVFALFAVAQAQTGPVVETGHASSRLIAEKSAAVPGDTLWVALAQELDEGWHVYWKNPGDSGLPLELRWNLPEGWEAGEIGYPLPHRLPLGPLTNFGHEGSPTFLVPLEVPDDAEPGSTARFDVLAEWLICLDVCIPESAELTMTIPVMASAADMPAQSARIRTARSALPRDLGLDAQWAMDGENVVLRIEGAPTGKAFFFPERGGTIEPSAPQAQHRHEGALYLSMTPGIDFRLEKPEEIAGVLVLDMDGQEVGVEILARESAAPVASPEILASLGSGASGATEGGAGNIALVFLFALLGGVVLNAMPCVFPIVFLKAASVAKLGGADRSTIQKDALAYTAGVLVTFAAMAGLLLALRGAGAQLGWGFHLQSPVAVGFFAVVVFLIGLNLAGLFEVGTSVQGAGSGLTRKPGLKGSFFTGLLAVVVAAPCIGPFLGLPIGFALSAPPVAAIAVFLALGLGLALPYLMLTVVPQLVQALPKPGAWMVRLKQVFSFAMFGTVAWLTWVVSLQAGPQGVLALGIAFVLAAFGGWLFGLAQEKGGARPLQLAAALALTAALLPLAMLKTAEGPAYVGSLAKEPYDEARIAALQAEGTPVFVDFTAAWCVTCQYNKRVVLDSPEGQALFARTGTVFMVADLTNPDPVITAAIERQGRSGVPLYLYYNRKGETEILPQILTLDRLEETLERT</sequence>
<dbReference type="InterPro" id="IPR036249">
    <property type="entry name" value="Thioredoxin-like_sf"/>
</dbReference>
<keyword evidence="12" id="KW-1185">Reference proteome</keyword>
<keyword evidence="3" id="KW-0201">Cytochrome c-type biogenesis</keyword>
<dbReference type="PROSITE" id="PS00194">
    <property type="entry name" value="THIOREDOXIN_1"/>
    <property type="match status" value="1"/>
</dbReference>
<dbReference type="CDD" id="cd02953">
    <property type="entry name" value="DsbDgamma"/>
    <property type="match status" value="1"/>
</dbReference>
<dbReference type="InterPro" id="IPR035671">
    <property type="entry name" value="DsbD_gamma"/>
</dbReference>
<proteinExistence type="predicted"/>
<feature type="transmembrane region" description="Helical" evidence="7">
    <location>
        <begin position="528"/>
        <end position="546"/>
    </location>
</feature>
<evidence type="ECO:0000256" key="7">
    <source>
        <dbReference type="SAM" id="Phobius"/>
    </source>
</evidence>
<evidence type="ECO:0000256" key="5">
    <source>
        <dbReference type="ARBA" id="ARBA00023136"/>
    </source>
</evidence>
<dbReference type="PANTHER" id="PTHR32234">
    <property type="entry name" value="THIOL:DISULFIDE INTERCHANGE PROTEIN DSBD"/>
    <property type="match status" value="1"/>
</dbReference>
<dbReference type="EMBL" id="JBHRVA010000003">
    <property type="protein sequence ID" value="MFC3303579.1"/>
    <property type="molecule type" value="Genomic_DNA"/>
</dbReference>
<feature type="domain" description="Thiol:disulfide interchange protein DsbD N-terminal" evidence="10">
    <location>
        <begin position="37"/>
        <end position="156"/>
    </location>
</feature>
<keyword evidence="6" id="KW-0676">Redox-active center</keyword>
<evidence type="ECO:0000256" key="6">
    <source>
        <dbReference type="ARBA" id="ARBA00023284"/>
    </source>
</evidence>
<evidence type="ECO:0000256" key="4">
    <source>
        <dbReference type="ARBA" id="ARBA00022989"/>
    </source>
</evidence>
<dbReference type="PANTHER" id="PTHR32234:SF3">
    <property type="entry name" value="SUPPRESSION OF COPPER SENSITIVITY PROTEIN"/>
    <property type="match status" value="1"/>
</dbReference>
<accession>A0ABV7MDM6</accession>
<comment type="subcellular location">
    <subcellularLocation>
        <location evidence="1">Membrane</location>
        <topology evidence="1">Multi-pass membrane protein</topology>
    </subcellularLocation>
</comment>
<keyword evidence="5 7" id="KW-0472">Membrane</keyword>
<feature type="transmembrane region" description="Helical" evidence="7">
    <location>
        <begin position="462"/>
        <end position="484"/>
    </location>
</feature>
<protein>
    <submittedName>
        <fullName evidence="11">Protein-disulfide reductase DsbD family protein</fullName>
    </submittedName>
</protein>
<organism evidence="11 12">
    <name type="scientific">Parvularcula lutaonensis</name>
    <dbReference type="NCBI Taxonomy" id="491923"/>
    <lineage>
        <taxon>Bacteria</taxon>
        <taxon>Pseudomonadati</taxon>
        <taxon>Pseudomonadota</taxon>
        <taxon>Alphaproteobacteria</taxon>
        <taxon>Parvularculales</taxon>
        <taxon>Parvularculaceae</taxon>
        <taxon>Parvularcula</taxon>
    </lineage>
</organism>
<feature type="transmembrane region" description="Helical" evidence="7">
    <location>
        <begin position="349"/>
        <end position="369"/>
    </location>
</feature>
<evidence type="ECO:0000256" key="1">
    <source>
        <dbReference type="ARBA" id="ARBA00004141"/>
    </source>
</evidence>
<name>A0ABV7MDM6_9PROT</name>
<gene>
    <name evidence="11" type="ORF">ACFONP_12650</name>
</gene>
<dbReference type="InterPro" id="IPR003834">
    <property type="entry name" value="Cyt_c_assmbl_TM_dom"/>
</dbReference>
<keyword evidence="2 7" id="KW-0812">Transmembrane</keyword>
<feature type="signal peptide" evidence="8">
    <location>
        <begin position="1"/>
        <end position="23"/>
    </location>
</feature>
<feature type="chain" id="PRO_5045769871" evidence="8">
    <location>
        <begin position="24"/>
        <end position="699"/>
    </location>
</feature>
<feature type="transmembrane region" description="Helical" evidence="7">
    <location>
        <begin position="504"/>
        <end position="522"/>
    </location>
</feature>
<comment type="caution">
    <text evidence="11">The sequence shown here is derived from an EMBL/GenBank/DDBJ whole genome shotgun (WGS) entry which is preliminary data.</text>
</comment>
<keyword evidence="4 7" id="KW-1133">Transmembrane helix</keyword>
<evidence type="ECO:0000256" key="2">
    <source>
        <dbReference type="ARBA" id="ARBA00022692"/>
    </source>
</evidence>